<evidence type="ECO:0000313" key="3">
    <source>
        <dbReference type="Proteomes" id="UP001520654"/>
    </source>
</evidence>
<reference evidence="2 3" key="1">
    <citation type="submission" date="2021-08" db="EMBL/GenBank/DDBJ databases">
        <title>Genomic Architecture of Streptomyces flavotricini NGL1 and Streptomyces erythrochromogenes HMS4 With Differential Plant Beneficial attributes and laccase production capabilities.</title>
        <authorList>
            <person name="Salwan R."/>
            <person name="Kaur R."/>
            <person name="Sharma V."/>
        </authorList>
    </citation>
    <scope>NUCLEOTIDE SEQUENCE [LARGE SCALE GENOMIC DNA]</scope>
    <source>
        <strain evidence="2 3">NGL1</strain>
    </source>
</reference>
<dbReference type="RefSeq" id="WP_229343241.1">
    <property type="nucleotide sequence ID" value="NZ_JAINUL010000001.1"/>
</dbReference>
<protein>
    <submittedName>
        <fullName evidence="2">Uncharacterized protein</fullName>
    </submittedName>
</protein>
<sequence length="76" mass="7279">MVPAPDDGDAAAEADAPAAVLAAPVPEEQPASSSPQAARATADSAAVGRGVIQGMSVGLLGGGAGRRRLGRIGDSD</sequence>
<name>A0ABS8EFW1_9ACTN</name>
<comment type="caution">
    <text evidence="2">The sequence shown here is derived from an EMBL/GenBank/DDBJ whole genome shotgun (WGS) entry which is preliminary data.</text>
</comment>
<feature type="compositionally biased region" description="Low complexity" evidence="1">
    <location>
        <begin position="13"/>
        <end position="42"/>
    </location>
</feature>
<dbReference type="Proteomes" id="UP001520654">
    <property type="component" value="Unassembled WGS sequence"/>
</dbReference>
<evidence type="ECO:0000313" key="2">
    <source>
        <dbReference type="EMBL" id="MCC0100047.1"/>
    </source>
</evidence>
<evidence type="ECO:0000256" key="1">
    <source>
        <dbReference type="SAM" id="MobiDB-lite"/>
    </source>
</evidence>
<keyword evidence="3" id="KW-1185">Reference proteome</keyword>
<feature type="compositionally biased region" description="Acidic residues" evidence="1">
    <location>
        <begin position="1"/>
        <end position="12"/>
    </location>
</feature>
<proteinExistence type="predicted"/>
<gene>
    <name evidence="2" type="ORF">K7B10_35745</name>
</gene>
<feature type="region of interest" description="Disordered" evidence="1">
    <location>
        <begin position="1"/>
        <end position="45"/>
    </location>
</feature>
<organism evidence="2 3">
    <name type="scientific">Streptomyces flavotricini</name>
    <dbReference type="NCBI Taxonomy" id="66888"/>
    <lineage>
        <taxon>Bacteria</taxon>
        <taxon>Bacillati</taxon>
        <taxon>Actinomycetota</taxon>
        <taxon>Actinomycetes</taxon>
        <taxon>Kitasatosporales</taxon>
        <taxon>Streptomycetaceae</taxon>
        <taxon>Streptomyces</taxon>
    </lineage>
</organism>
<accession>A0ABS8EFW1</accession>
<dbReference type="EMBL" id="JAINUL010000001">
    <property type="protein sequence ID" value="MCC0100047.1"/>
    <property type="molecule type" value="Genomic_DNA"/>
</dbReference>